<dbReference type="SUPFAM" id="SSF48264">
    <property type="entry name" value="Cytochrome P450"/>
    <property type="match status" value="2"/>
</dbReference>
<dbReference type="InterPro" id="IPR050364">
    <property type="entry name" value="Cytochrome_P450_fung"/>
</dbReference>
<protein>
    <submittedName>
        <fullName evidence="8">Cytochrome P450</fullName>
    </submittedName>
</protein>
<dbReference type="Pfam" id="PF00067">
    <property type="entry name" value="p450"/>
    <property type="match status" value="2"/>
</dbReference>
<reference evidence="8 9" key="1">
    <citation type="submission" date="2023-01" db="EMBL/GenBank/DDBJ databases">
        <title>Analysis of 21 Apiospora genomes using comparative genomics revels a genus with tremendous synthesis potential of carbohydrate active enzymes and secondary metabolites.</title>
        <authorList>
            <person name="Sorensen T."/>
        </authorList>
    </citation>
    <scope>NUCLEOTIDE SEQUENCE [LARGE SCALE GENOMIC DNA]</scope>
    <source>
        <strain evidence="8 9">CBS 33761</strain>
    </source>
</reference>
<feature type="region of interest" description="Disordered" evidence="6">
    <location>
        <begin position="192"/>
        <end position="214"/>
    </location>
</feature>
<gene>
    <name evidence="8" type="ORF">PG993_005612</name>
</gene>
<dbReference type="InterPro" id="IPR002401">
    <property type="entry name" value="Cyt_P450_E_grp-I"/>
</dbReference>
<keyword evidence="4" id="KW-0408">Iron</keyword>
<accession>A0ABR1TIT8</accession>
<keyword evidence="3" id="KW-0560">Oxidoreductase</keyword>
<dbReference type="PRINTS" id="PR00463">
    <property type="entry name" value="EP450I"/>
</dbReference>
<dbReference type="PANTHER" id="PTHR46300">
    <property type="entry name" value="P450, PUTATIVE (EUROFUNG)-RELATED-RELATED"/>
    <property type="match status" value="1"/>
</dbReference>
<comment type="caution">
    <text evidence="8">The sequence shown here is derived from an EMBL/GenBank/DDBJ whole genome shotgun (WGS) entry which is preliminary data.</text>
</comment>
<evidence type="ECO:0000256" key="1">
    <source>
        <dbReference type="ARBA" id="ARBA00010617"/>
    </source>
</evidence>
<organism evidence="8 9">
    <name type="scientific">Apiospora rasikravindrae</name>
    <dbReference type="NCBI Taxonomy" id="990691"/>
    <lineage>
        <taxon>Eukaryota</taxon>
        <taxon>Fungi</taxon>
        <taxon>Dikarya</taxon>
        <taxon>Ascomycota</taxon>
        <taxon>Pezizomycotina</taxon>
        <taxon>Sordariomycetes</taxon>
        <taxon>Xylariomycetidae</taxon>
        <taxon>Amphisphaeriales</taxon>
        <taxon>Apiosporaceae</taxon>
        <taxon>Apiospora</taxon>
    </lineage>
</organism>
<evidence type="ECO:0000256" key="3">
    <source>
        <dbReference type="ARBA" id="ARBA00023002"/>
    </source>
</evidence>
<comment type="similarity">
    <text evidence="1">Belongs to the cytochrome P450 family.</text>
</comment>
<dbReference type="Gene3D" id="1.10.630.10">
    <property type="entry name" value="Cytochrome P450"/>
    <property type="match status" value="2"/>
</dbReference>
<evidence type="ECO:0000313" key="9">
    <source>
        <dbReference type="Proteomes" id="UP001444661"/>
    </source>
</evidence>
<feature type="chain" id="PRO_5046816854" evidence="7">
    <location>
        <begin position="17"/>
        <end position="350"/>
    </location>
</feature>
<evidence type="ECO:0000256" key="7">
    <source>
        <dbReference type="SAM" id="SignalP"/>
    </source>
</evidence>
<evidence type="ECO:0000313" key="8">
    <source>
        <dbReference type="EMBL" id="KAK8045588.1"/>
    </source>
</evidence>
<feature type="signal peptide" evidence="7">
    <location>
        <begin position="1"/>
        <end position="16"/>
    </location>
</feature>
<dbReference type="PANTHER" id="PTHR46300:SF2">
    <property type="entry name" value="CYTOCHROME P450 MONOOXYGENASE ALNH-RELATED"/>
    <property type="match status" value="1"/>
</dbReference>
<dbReference type="InterPro" id="IPR001128">
    <property type="entry name" value="Cyt_P450"/>
</dbReference>
<dbReference type="Proteomes" id="UP001444661">
    <property type="component" value="Unassembled WGS sequence"/>
</dbReference>
<keyword evidence="5" id="KW-0503">Monooxygenase</keyword>
<evidence type="ECO:0000256" key="5">
    <source>
        <dbReference type="ARBA" id="ARBA00023033"/>
    </source>
</evidence>
<keyword evidence="2" id="KW-0479">Metal-binding</keyword>
<keyword evidence="9" id="KW-1185">Reference proteome</keyword>
<sequence>MLILSILARLWKSSNTRLPPGPPPLPLIGNLHQTPAQKRWLQFHKWAEEYGPIYTVFVGSKPVVVLTSPETVGDLLDKRSHIYSSRPALYTSMGTSGGLYFADPGTHRFGKPIEHQIQCMQYDNTWKMCRRVFSDHLNTIKAARQYHPYLDLESKQLLNSLLESPTDFQGHIRRCAYSFMSQMVFGFRTPESSDRRGIHMDPTRHPNPHDFDPSRYLHDKTSMKESMLSPDQSKRDHYLFGAGRRMCQGVDSAELSLFLSISRILWAFTISKVTEPHGGENITPSPEALVGGLAQFPARIVPRSEQRARTVREEWELVQEACLRAEDQQWKAPRNGRDKKLLSLINRVVV</sequence>
<name>A0ABR1TIT8_9PEZI</name>
<dbReference type="EMBL" id="JAQQWK010000003">
    <property type="protein sequence ID" value="KAK8045588.1"/>
    <property type="molecule type" value="Genomic_DNA"/>
</dbReference>
<evidence type="ECO:0000256" key="6">
    <source>
        <dbReference type="SAM" id="MobiDB-lite"/>
    </source>
</evidence>
<evidence type="ECO:0000256" key="2">
    <source>
        <dbReference type="ARBA" id="ARBA00022723"/>
    </source>
</evidence>
<evidence type="ECO:0000256" key="4">
    <source>
        <dbReference type="ARBA" id="ARBA00023004"/>
    </source>
</evidence>
<dbReference type="InterPro" id="IPR036396">
    <property type="entry name" value="Cyt_P450_sf"/>
</dbReference>
<proteinExistence type="inferred from homology"/>
<keyword evidence="7" id="KW-0732">Signal</keyword>